<sequence>MAEVLVFYTAIRYWALIPLTLWVVIIRALRYFVSMLMRAYQSAKIVKQGLIVIRARNLRAGANFISAKSFRANEDQRLASNNSCVLPEDLVIDEILSRLPVKSLIRFKSVCRRKPDLVLGPCDGIFCLYWKPTVYHRVPGPVVCRVERLPTIALWNPATRAFNILPMSQFDFPPYKKVSGNDCMVGFGFDLTTKSIKVVKVVSFLRGEATVNDYINCAEVYDLGSGSWRVLHGDDIVQEVFVCDSPTYSMYNNNDGVFHWYAVRSFRGINFEDRVGLVLSFDMSSELFHVTLMPEKYNIITWSSSRIWKECTFSLLRDSLAVNFSFFKDGRATVELWVMKKDFDGMVEAGESFSSYSWSHELTVEVSNPSPCVSMGFWNKNELLIWKRDWTRYGGTPLLYDIDTKQARDLEFSGDIFLLLSGETVFPAVASPEYKLRTTVADLIAFVVCASSSCEESNSNYYIDSCAKRCLSCLEFLVPITVVLILDLPNDLKRRHDAKKKCTSSLASEFPEDCKFFPADTKDELHKFMCLFKKQRLAVPHWRDKHPYLMAQQVVVLCSRFCLMLWFYWIWDLVEKYTCYWLSAHLQSLGQSAGDFLLCKIELLKDSCPLNARKMGILWIQMYMMCRFRLLPQNVNVTIAIASPPHPMLQVIWSLVPDPMKQEPLLVKNVPDPLAGEQAVAN</sequence>
<keyword evidence="2" id="KW-1185">Reference proteome</keyword>
<name>A0ACB7XY80_9ERIC</name>
<accession>A0ACB7XY80</accession>
<dbReference type="Proteomes" id="UP000828048">
    <property type="component" value="Chromosome 5"/>
</dbReference>
<evidence type="ECO:0000313" key="1">
    <source>
        <dbReference type="EMBL" id="KAH7846177.1"/>
    </source>
</evidence>
<evidence type="ECO:0000313" key="2">
    <source>
        <dbReference type="Proteomes" id="UP000828048"/>
    </source>
</evidence>
<reference evidence="1 2" key="1">
    <citation type="journal article" date="2021" name="Hortic Res">
        <title>High-quality reference genome and annotation aids understanding of berry development for evergreen blueberry (Vaccinium darrowii).</title>
        <authorList>
            <person name="Yu J."/>
            <person name="Hulse-Kemp A.M."/>
            <person name="Babiker E."/>
            <person name="Staton M."/>
        </authorList>
    </citation>
    <scope>NUCLEOTIDE SEQUENCE [LARGE SCALE GENOMIC DNA]</scope>
    <source>
        <strain evidence="2">cv. NJ 8807/NJ 8810</strain>
        <tissue evidence="1">Young leaf</tissue>
    </source>
</reference>
<protein>
    <submittedName>
        <fullName evidence="1">Uncharacterized protein</fullName>
    </submittedName>
</protein>
<gene>
    <name evidence="1" type="ORF">Vadar_010804</name>
</gene>
<comment type="caution">
    <text evidence="1">The sequence shown here is derived from an EMBL/GenBank/DDBJ whole genome shotgun (WGS) entry which is preliminary data.</text>
</comment>
<dbReference type="EMBL" id="CM037155">
    <property type="protein sequence ID" value="KAH7846177.1"/>
    <property type="molecule type" value="Genomic_DNA"/>
</dbReference>
<proteinExistence type="predicted"/>
<organism evidence="1 2">
    <name type="scientific">Vaccinium darrowii</name>
    <dbReference type="NCBI Taxonomy" id="229202"/>
    <lineage>
        <taxon>Eukaryota</taxon>
        <taxon>Viridiplantae</taxon>
        <taxon>Streptophyta</taxon>
        <taxon>Embryophyta</taxon>
        <taxon>Tracheophyta</taxon>
        <taxon>Spermatophyta</taxon>
        <taxon>Magnoliopsida</taxon>
        <taxon>eudicotyledons</taxon>
        <taxon>Gunneridae</taxon>
        <taxon>Pentapetalae</taxon>
        <taxon>asterids</taxon>
        <taxon>Ericales</taxon>
        <taxon>Ericaceae</taxon>
        <taxon>Vaccinioideae</taxon>
        <taxon>Vaccinieae</taxon>
        <taxon>Vaccinium</taxon>
    </lineage>
</organism>